<dbReference type="InterPro" id="IPR008537">
    <property type="entry name" value="DUF819"/>
</dbReference>
<feature type="transmembrane region" description="Helical" evidence="1">
    <location>
        <begin position="355"/>
        <end position="383"/>
    </location>
</feature>
<feature type="transmembrane region" description="Helical" evidence="1">
    <location>
        <begin position="65"/>
        <end position="85"/>
    </location>
</feature>
<dbReference type="PANTHER" id="PTHR34289:SF8">
    <property type="entry name" value="DUF819 DOMAIN-CONTAINING PROTEIN"/>
    <property type="match status" value="1"/>
</dbReference>
<sequence length="386" mass="41043">MIQSSAGVLLVLTGIVGFFFFLEKQFRWKLFQYLPPLIWIYSIPVVLSNTGITPFQSPLYGGLKAYALPVFIVLMLLEVDFGAVVRVIGRGILVMLMGTMGVVVGAPVAYFLFRNQLGPDGWKGFGALAGSWIGGTGNMAAVAGGLETPPAEMGLAVLADNLVYIVWLPLLLASRAWSGRFQRFTRADADRVERLEAAAGTLQKKSKEVEMHHLVFLAFLGLGAAALAGWIASHLPEIEPILTASTWKVLLVTTFGIALSFTPARHIPGSHAVAMAIIYLFVASMGARAELAGLSRAPAFLAAAYVWIAIHGLFCLAGARIFRVDIHTAAIASAANVGGAASAPVVAAYHREALIPIAVLMALVGYALGNYLALLTAQLCYWVGGS</sequence>
<dbReference type="EMBL" id="JBHPKH010000028">
    <property type="protein sequence ID" value="MFC1572661.1"/>
    <property type="molecule type" value="Genomic_DNA"/>
</dbReference>
<feature type="transmembrane region" description="Helical" evidence="1">
    <location>
        <begin position="153"/>
        <end position="173"/>
    </location>
</feature>
<keyword evidence="1" id="KW-0472">Membrane</keyword>
<feature type="transmembrane region" description="Helical" evidence="1">
    <location>
        <begin position="269"/>
        <end position="287"/>
    </location>
</feature>
<comment type="caution">
    <text evidence="2">The sequence shown here is derived from an EMBL/GenBank/DDBJ whole genome shotgun (WGS) entry which is preliminary data.</text>
</comment>
<accession>A0ABV6YK02</accession>
<gene>
    <name evidence="2" type="ORF">ACFL6M_03580</name>
</gene>
<feature type="transmembrane region" description="Helical" evidence="1">
    <location>
        <begin position="92"/>
        <end position="113"/>
    </location>
</feature>
<evidence type="ECO:0000256" key="1">
    <source>
        <dbReference type="SAM" id="Phobius"/>
    </source>
</evidence>
<reference evidence="2 3" key="1">
    <citation type="submission" date="2024-09" db="EMBL/GenBank/DDBJ databases">
        <authorList>
            <person name="D'Angelo T."/>
        </authorList>
    </citation>
    <scope>NUCLEOTIDE SEQUENCE [LARGE SCALE GENOMIC DNA]</scope>
    <source>
        <strain evidence="2">SAG AM-320-E07</strain>
    </source>
</reference>
<keyword evidence="3" id="KW-1185">Reference proteome</keyword>
<proteinExistence type="predicted"/>
<name>A0ABV6YK02_UNCEI</name>
<evidence type="ECO:0000313" key="3">
    <source>
        <dbReference type="Proteomes" id="UP001593833"/>
    </source>
</evidence>
<feature type="transmembrane region" description="Helical" evidence="1">
    <location>
        <begin position="6"/>
        <end position="22"/>
    </location>
</feature>
<feature type="transmembrane region" description="Helical" evidence="1">
    <location>
        <begin position="329"/>
        <end position="349"/>
    </location>
</feature>
<evidence type="ECO:0000313" key="2">
    <source>
        <dbReference type="EMBL" id="MFC1572661.1"/>
    </source>
</evidence>
<feature type="transmembrane region" description="Helical" evidence="1">
    <location>
        <begin position="214"/>
        <end position="232"/>
    </location>
</feature>
<keyword evidence="1" id="KW-0812">Transmembrane</keyword>
<protein>
    <submittedName>
        <fullName evidence="2">DUF819 domain-containing protein</fullName>
    </submittedName>
</protein>
<organism evidence="2 3">
    <name type="scientific">Eiseniibacteriota bacterium</name>
    <dbReference type="NCBI Taxonomy" id="2212470"/>
    <lineage>
        <taxon>Bacteria</taxon>
        <taxon>Candidatus Eiseniibacteriota</taxon>
    </lineage>
</organism>
<feature type="transmembrane region" description="Helical" evidence="1">
    <location>
        <begin position="34"/>
        <end position="53"/>
    </location>
</feature>
<feature type="transmembrane region" description="Helical" evidence="1">
    <location>
        <begin position="244"/>
        <end position="262"/>
    </location>
</feature>
<dbReference type="Pfam" id="PF05684">
    <property type="entry name" value="DUF819"/>
    <property type="match status" value="1"/>
</dbReference>
<dbReference type="Proteomes" id="UP001593833">
    <property type="component" value="Unassembled WGS sequence"/>
</dbReference>
<keyword evidence="1" id="KW-1133">Transmembrane helix</keyword>
<dbReference type="PANTHER" id="PTHR34289">
    <property type="entry name" value="PROTEIN, PUTATIVE (DUF819)-RELATED"/>
    <property type="match status" value="1"/>
</dbReference>
<feature type="transmembrane region" description="Helical" evidence="1">
    <location>
        <begin position="299"/>
        <end position="322"/>
    </location>
</feature>